<sequence>MSPLPRPTLHPTEFDLVCRRLSPQSPTSSIKEMLGRESTPVELHSHTHKRQEDQQWVEERARKAHLLESQAVAGEGSSSSSIEYFEYCIWPQAIRGVHMTEFMV</sequence>
<accession>A0A8T3BUN3</accession>
<dbReference type="EMBL" id="JAGYWB010000006">
    <property type="protein sequence ID" value="KAI0519796.1"/>
    <property type="molecule type" value="Genomic_DNA"/>
</dbReference>
<comment type="caution">
    <text evidence="2">The sequence shown here is derived from an EMBL/GenBank/DDBJ whole genome shotgun (WGS) entry which is preliminary data.</text>
</comment>
<reference evidence="2" key="1">
    <citation type="journal article" date="2022" name="Front. Genet.">
        <title>Chromosome-Scale Assembly of the Dendrobium nobile Genome Provides Insights Into the Molecular Mechanism of the Biosynthesis of the Medicinal Active Ingredient of Dendrobium.</title>
        <authorList>
            <person name="Xu Q."/>
            <person name="Niu S.-C."/>
            <person name="Li K.-L."/>
            <person name="Zheng P.-J."/>
            <person name="Zhang X.-J."/>
            <person name="Jia Y."/>
            <person name="Liu Y."/>
            <person name="Niu Y.-X."/>
            <person name="Yu L.-H."/>
            <person name="Chen D.-F."/>
            <person name="Zhang G.-Q."/>
        </authorList>
    </citation>
    <scope>NUCLEOTIDE SEQUENCE</scope>
    <source>
        <tissue evidence="2">Leaf</tissue>
    </source>
</reference>
<evidence type="ECO:0000256" key="1">
    <source>
        <dbReference type="SAM" id="MobiDB-lite"/>
    </source>
</evidence>
<proteinExistence type="predicted"/>
<name>A0A8T3BUN3_DENNO</name>
<organism evidence="2 3">
    <name type="scientific">Dendrobium nobile</name>
    <name type="common">Orchid</name>
    <dbReference type="NCBI Taxonomy" id="94219"/>
    <lineage>
        <taxon>Eukaryota</taxon>
        <taxon>Viridiplantae</taxon>
        <taxon>Streptophyta</taxon>
        <taxon>Embryophyta</taxon>
        <taxon>Tracheophyta</taxon>
        <taxon>Spermatophyta</taxon>
        <taxon>Magnoliopsida</taxon>
        <taxon>Liliopsida</taxon>
        <taxon>Asparagales</taxon>
        <taxon>Orchidaceae</taxon>
        <taxon>Epidendroideae</taxon>
        <taxon>Malaxideae</taxon>
        <taxon>Dendrobiinae</taxon>
        <taxon>Dendrobium</taxon>
    </lineage>
</organism>
<dbReference type="AlphaFoldDB" id="A0A8T3BUN3"/>
<evidence type="ECO:0000313" key="3">
    <source>
        <dbReference type="Proteomes" id="UP000829196"/>
    </source>
</evidence>
<gene>
    <name evidence="2" type="ORF">KFK09_007257</name>
</gene>
<feature type="region of interest" description="Disordered" evidence="1">
    <location>
        <begin position="25"/>
        <end position="54"/>
    </location>
</feature>
<evidence type="ECO:0000313" key="2">
    <source>
        <dbReference type="EMBL" id="KAI0519796.1"/>
    </source>
</evidence>
<dbReference type="Proteomes" id="UP000829196">
    <property type="component" value="Unassembled WGS sequence"/>
</dbReference>
<keyword evidence="3" id="KW-1185">Reference proteome</keyword>
<protein>
    <submittedName>
        <fullName evidence="2">Uncharacterized protein</fullName>
    </submittedName>
</protein>